<dbReference type="HOGENOM" id="CLU_1226279_0_0_1"/>
<evidence type="ECO:0000313" key="1">
    <source>
        <dbReference type="EMBL" id="ABP00869.1"/>
    </source>
</evidence>
<dbReference type="eggNOG" id="ENOG502SDB4">
    <property type="taxonomic scope" value="Eukaryota"/>
</dbReference>
<gene>
    <name evidence="1" type="ORF">OSTLU_29483</name>
</gene>
<protein>
    <submittedName>
        <fullName evidence="1">Uncharacterized protein</fullName>
    </submittedName>
</protein>
<keyword evidence="2" id="KW-1185">Reference proteome</keyword>
<evidence type="ECO:0000313" key="2">
    <source>
        <dbReference type="Proteomes" id="UP000001568"/>
    </source>
</evidence>
<name>A4SB46_OSTLU</name>
<organism evidence="1 2">
    <name type="scientific">Ostreococcus lucimarinus (strain CCE9901)</name>
    <dbReference type="NCBI Taxonomy" id="436017"/>
    <lineage>
        <taxon>Eukaryota</taxon>
        <taxon>Viridiplantae</taxon>
        <taxon>Chlorophyta</taxon>
        <taxon>Mamiellophyceae</taxon>
        <taxon>Mamiellales</taxon>
        <taxon>Bathycoccaceae</taxon>
        <taxon>Ostreococcus</taxon>
    </lineage>
</organism>
<dbReference type="EMBL" id="CP000600">
    <property type="protein sequence ID" value="ABP00869.1"/>
    <property type="molecule type" value="Genomic_DNA"/>
</dbReference>
<dbReference type="PANTHER" id="PTHR37163">
    <property type="entry name" value="CONSERVED PROTEIN"/>
    <property type="match status" value="1"/>
</dbReference>
<dbReference type="AlphaFoldDB" id="A4SB46"/>
<dbReference type="OMA" id="GNRVKCL"/>
<dbReference type="PANTHER" id="PTHR37163:SF1">
    <property type="entry name" value="DUF501 DOMAIN-CONTAINING PROTEIN"/>
    <property type="match status" value="1"/>
</dbReference>
<proteinExistence type="predicted"/>
<reference evidence="1 2" key="1">
    <citation type="journal article" date="2007" name="Proc. Natl. Acad. Sci. U.S.A.">
        <title>The tiny eukaryote Ostreococcus provides genomic insights into the paradox of plankton speciation.</title>
        <authorList>
            <person name="Palenik B."/>
            <person name="Grimwood J."/>
            <person name="Aerts A."/>
            <person name="Rouze P."/>
            <person name="Salamov A."/>
            <person name="Putnam N."/>
            <person name="Dupont C."/>
            <person name="Jorgensen R."/>
            <person name="Derelle E."/>
            <person name="Rombauts S."/>
            <person name="Zhou K."/>
            <person name="Otillar R."/>
            <person name="Merchant S.S."/>
            <person name="Podell S."/>
            <person name="Gaasterland T."/>
            <person name="Napoli C."/>
            <person name="Gendler K."/>
            <person name="Manuell A."/>
            <person name="Tai V."/>
            <person name="Vallon O."/>
            <person name="Piganeau G."/>
            <person name="Jancek S."/>
            <person name="Heijde M."/>
            <person name="Jabbari K."/>
            <person name="Bowler C."/>
            <person name="Lohr M."/>
            <person name="Robbens S."/>
            <person name="Werner G."/>
            <person name="Dubchak I."/>
            <person name="Pazour G.J."/>
            <person name="Ren Q."/>
            <person name="Paulsen I."/>
            <person name="Delwiche C."/>
            <person name="Schmutz J."/>
            <person name="Rokhsar D."/>
            <person name="Van de Peer Y."/>
            <person name="Moreau H."/>
            <person name="Grigoriev I.V."/>
        </authorList>
    </citation>
    <scope>NUCLEOTIDE SEQUENCE [LARGE SCALE GENOMIC DNA]</scope>
    <source>
        <strain evidence="1 2">CCE9901</strain>
    </source>
</reference>
<dbReference type="GeneID" id="5006771"/>
<accession>A4SB46</accession>
<dbReference type="InterPro" id="IPR007511">
    <property type="entry name" value="DUF501"/>
</dbReference>
<dbReference type="OrthoDB" id="196820at2759"/>
<dbReference type="RefSeq" id="XP_001422552.1">
    <property type="nucleotide sequence ID" value="XM_001422515.1"/>
</dbReference>
<sequence length="251" mass="27292">MRRTAARAARASRSAREYLPKAFPSLDADDVARELFDDARAVATFGASDEATARKQLGHACAQAIGGEARRCRHGYSRALLYAPASTTTTDARAALKAEHALSRLSCPELIEAVDAWEREGGIHAVAAACDADESLFQSLERAHRDAPRVRNWLVGEETSARVREGETKTDFIVNRTGLVGVSLEALTSQKTWKKVKCLHAHIADTLVRGRGKNAVGAFALDVLRTRRGVDVDGTPECWRRCAPGVAESRK</sequence>
<dbReference type="Proteomes" id="UP000001568">
    <property type="component" value="Chromosome 20"/>
</dbReference>
<dbReference type="Gramene" id="ABP00869">
    <property type="protein sequence ID" value="ABP00869"/>
    <property type="gene ID" value="OSTLU_29483"/>
</dbReference>
<dbReference type="Pfam" id="PF04417">
    <property type="entry name" value="DUF501"/>
    <property type="match status" value="1"/>
</dbReference>
<dbReference type="KEGG" id="olu:OSTLU_29483"/>